<dbReference type="GO" id="GO:0004709">
    <property type="term" value="F:MAP kinase kinase kinase activity"/>
    <property type="evidence" value="ECO:0007669"/>
    <property type="project" value="UniProtKB-EC"/>
</dbReference>
<evidence type="ECO:0000256" key="1">
    <source>
        <dbReference type="ARBA" id="ARBA00001946"/>
    </source>
</evidence>
<dbReference type="Pfam" id="PF07714">
    <property type="entry name" value="PK_Tyr_Ser-Thr"/>
    <property type="match status" value="1"/>
</dbReference>
<dbReference type="Gene3D" id="2.30.30.40">
    <property type="entry name" value="SH3 Domains"/>
    <property type="match status" value="1"/>
</dbReference>
<dbReference type="SMART" id="SM00220">
    <property type="entry name" value="S_TKc"/>
    <property type="match status" value="1"/>
</dbReference>
<dbReference type="SUPFAM" id="SSF50044">
    <property type="entry name" value="SH3-domain"/>
    <property type="match status" value="1"/>
</dbReference>
<dbReference type="PROSITE" id="PS00107">
    <property type="entry name" value="PROTEIN_KINASE_ATP"/>
    <property type="match status" value="1"/>
</dbReference>
<keyword evidence="8 18" id="KW-0418">Kinase</keyword>
<evidence type="ECO:0000256" key="14">
    <source>
        <dbReference type="RuleBase" id="RU000304"/>
    </source>
</evidence>
<comment type="caution">
    <text evidence="18">The sequence shown here is derived from an EMBL/GenBank/DDBJ whole genome shotgun (WGS) entry which is preliminary data.</text>
</comment>
<dbReference type="SUPFAM" id="SSF56112">
    <property type="entry name" value="Protein kinase-like (PK-like)"/>
    <property type="match status" value="1"/>
</dbReference>
<evidence type="ECO:0000256" key="3">
    <source>
        <dbReference type="ARBA" id="ARBA00012406"/>
    </source>
</evidence>
<evidence type="ECO:0000259" key="16">
    <source>
        <dbReference type="PROSITE" id="PS50002"/>
    </source>
</evidence>
<feature type="domain" description="SH3" evidence="16">
    <location>
        <begin position="23"/>
        <end position="89"/>
    </location>
</feature>
<evidence type="ECO:0000256" key="10">
    <source>
        <dbReference type="ARBA" id="ARBA00047559"/>
    </source>
</evidence>
<feature type="binding site" evidence="13">
    <location>
        <position position="206"/>
    </location>
    <ligand>
        <name>ATP</name>
        <dbReference type="ChEBI" id="CHEBI:30616"/>
    </ligand>
</feature>
<keyword evidence="4 12" id="KW-0728">SH3 domain</keyword>
<accession>A0A5J4NIC6</accession>
<dbReference type="PROSITE" id="PS50011">
    <property type="entry name" value="PROTEIN_KINASE_DOM"/>
    <property type="match status" value="1"/>
</dbReference>
<evidence type="ECO:0000256" key="4">
    <source>
        <dbReference type="ARBA" id="ARBA00022443"/>
    </source>
</evidence>
<name>A0A5J4NIC6_9TREM</name>
<dbReference type="EMBL" id="QNGE01002632">
    <property type="protein sequence ID" value="KAA3675253.1"/>
    <property type="molecule type" value="Genomic_DNA"/>
</dbReference>
<dbReference type="Gene3D" id="1.10.510.10">
    <property type="entry name" value="Transferase(Phosphotransferase) domain 1"/>
    <property type="match status" value="1"/>
</dbReference>
<gene>
    <name evidence="18" type="ORF">DEA37_0001106</name>
</gene>
<evidence type="ECO:0000256" key="7">
    <source>
        <dbReference type="ARBA" id="ARBA00022741"/>
    </source>
</evidence>
<dbReference type="InterPro" id="IPR001452">
    <property type="entry name" value="SH3_domain"/>
</dbReference>
<dbReference type="PANTHER" id="PTHR44329:SF288">
    <property type="entry name" value="MITOGEN-ACTIVATED PROTEIN KINASE KINASE KINASE 20"/>
    <property type="match status" value="1"/>
</dbReference>
<evidence type="ECO:0000256" key="2">
    <source>
        <dbReference type="ARBA" id="ARBA00006529"/>
    </source>
</evidence>
<dbReference type="PANTHER" id="PTHR44329">
    <property type="entry name" value="SERINE/THREONINE-PROTEIN KINASE TNNI3K-RELATED"/>
    <property type="match status" value="1"/>
</dbReference>
<comment type="catalytic activity">
    <reaction evidence="10">
        <text>L-threonyl-[protein] + ATP = O-phospho-L-threonyl-[protein] + ADP + H(+)</text>
        <dbReference type="Rhea" id="RHEA:46608"/>
        <dbReference type="Rhea" id="RHEA-COMP:11060"/>
        <dbReference type="Rhea" id="RHEA-COMP:11605"/>
        <dbReference type="ChEBI" id="CHEBI:15378"/>
        <dbReference type="ChEBI" id="CHEBI:30013"/>
        <dbReference type="ChEBI" id="CHEBI:30616"/>
        <dbReference type="ChEBI" id="CHEBI:61977"/>
        <dbReference type="ChEBI" id="CHEBI:456216"/>
        <dbReference type="EC" id="2.7.11.25"/>
    </reaction>
</comment>
<comment type="catalytic activity">
    <reaction evidence="11">
        <text>L-seryl-[protein] + ATP = O-phospho-L-seryl-[protein] + ADP + H(+)</text>
        <dbReference type="Rhea" id="RHEA:17989"/>
        <dbReference type="Rhea" id="RHEA-COMP:9863"/>
        <dbReference type="Rhea" id="RHEA-COMP:11604"/>
        <dbReference type="ChEBI" id="CHEBI:15378"/>
        <dbReference type="ChEBI" id="CHEBI:29999"/>
        <dbReference type="ChEBI" id="CHEBI:30616"/>
        <dbReference type="ChEBI" id="CHEBI:83421"/>
        <dbReference type="ChEBI" id="CHEBI:456216"/>
        <dbReference type="EC" id="2.7.11.25"/>
    </reaction>
</comment>
<dbReference type="GO" id="GO:0005524">
    <property type="term" value="F:ATP binding"/>
    <property type="evidence" value="ECO:0007669"/>
    <property type="project" value="UniProtKB-UniRule"/>
</dbReference>
<dbReference type="PROSITE" id="PS50002">
    <property type="entry name" value="SH3"/>
    <property type="match status" value="1"/>
</dbReference>
<dbReference type="InterPro" id="IPR036028">
    <property type="entry name" value="SH3-like_dom_sf"/>
</dbReference>
<feature type="compositionally biased region" description="Low complexity" evidence="15">
    <location>
        <begin position="134"/>
        <end position="154"/>
    </location>
</feature>
<evidence type="ECO:0000256" key="13">
    <source>
        <dbReference type="PROSITE-ProRule" id="PRU10141"/>
    </source>
</evidence>
<dbReference type="EC" id="2.7.11.25" evidence="3"/>
<evidence type="ECO:0000256" key="8">
    <source>
        <dbReference type="ARBA" id="ARBA00022777"/>
    </source>
</evidence>
<dbReference type="InterPro" id="IPR000719">
    <property type="entry name" value="Prot_kinase_dom"/>
</dbReference>
<dbReference type="InterPro" id="IPR008271">
    <property type="entry name" value="Ser/Thr_kinase_AS"/>
</dbReference>
<dbReference type="PROSITE" id="PS00108">
    <property type="entry name" value="PROTEIN_KINASE_ST"/>
    <property type="match status" value="1"/>
</dbReference>
<comment type="similarity">
    <text evidence="2">Belongs to the protein kinase superfamily. STE Ser/Thr protein kinase family. MAP kinase kinase kinase subfamily.</text>
</comment>
<keyword evidence="19" id="KW-1185">Reference proteome</keyword>
<feature type="region of interest" description="Disordered" evidence="15">
    <location>
        <begin position="118"/>
        <end position="156"/>
    </location>
</feature>
<evidence type="ECO:0000256" key="12">
    <source>
        <dbReference type="PROSITE-ProRule" id="PRU00192"/>
    </source>
</evidence>
<evidence type="ECO:0000256" key="11">
    <source>
        <dbReference type="ARBA" id="ARBA00048329"/>
    </source>
</evidence>
<dbReference type="InterPro" id="IPR001245">
    <property type="entry name" value="Ser-Thr/Tyr_kinase_cat_dom"/>
</dbReference>
<evidence type="ECO:0000256" key="6">
    <source>
        <dbReference type="ARBA" id="ARBA00022679"/>
    </source>
</evidence>
<keyword evidence="5 14" id="KW-0723">Serine/threonine-protein kinase</keyword>
<evidence type="ECO:0000256" key="9">
    <source>
        <dbReference type="ARBA" id="ARBA00022840"/>
    </source>
</evidence>
<evidence type="ECO:0000256" key="15">
    <source>
        <dbReference type="SAM" id="MobiDB-lite"/>
    </source>
</evidence>
<dbReference type="Gene3D" id="3.30.200.20">
    <property type="entry name" value="Phosphorylase Kinase, domain 1"/>
    <property type="match status" value="1"/>
</dbReference>
<reference evidence="18 19" key="1">
    <citation type="journal article" date="2019" name="Gigascience">
        <title>Whole-genome sequence of the oriental lung fluke Paragonimus westermani.</title>
        <authorList>
            <person name="Oey H."/>
            <person name="Zakrzewski M."/>
            <person name="Narain K."/>
            <person name="Devi K.R."/>
            <person name="Agatsuma T."/>
            <person name="Nawaratna S."/>
            <person name="Gobert G.N."/>
            <person name="Jones M.K."/>
            <person name="Ragan M.A."/>
            <person name="McManus D.P."/>
            <person name="Krause L."/>
        </authorList>
    </citation>
    <scope>NUCLEOTIDE SEQUENCE [LARGE SCALE GENOMIC DNA]</scope>
    <source>
        <strain evidence="18 19">IND2009</strain>
    </source>
</reference>
<proteinExistence type="inferred from homology"/>
<protein>
    <recommendedName>
        <fullName evidence="3">mitogen-activated protein kinase kinase kinase</fullName>
        <ecNumber evidence="3">2.7.11.25</ecNumber>
    </recommendedName>
</protein>
<dbReference type="Proteomes" id="UP000324629">
    <property type="component" value="Unassembled WGS sequence"/>
</dbReference>
<feature type="domain" description="Protein kinase" evidence="17">
    <location>
        <begin position="179"/>
        <end position="447"/>
    </location>
</feature>
<evidence type="ECO:0000256" key="5">
    <source>
        <dbReference type="ARBA" id="ARBA00022527"/>
    </source>
</evidence>
<dbReference type="AlphaFoldDB" id="A0A5J4NIC6"/>
<dbReference type="Pfam" id="PF14604">
    <property type="entry name" value="SH3_9"/>
    <property type="match status" value="1"/>
</dbReference>
<sequence length="481" mass="53380">MPVGKTHNDTVPSCSSDTPFSPSKDTYITVLYEYTPQHPDEIELRFGDKLKLLSCDHRDSGDKGWWVGQEPNNGRIGVFPSAYVSIGTNTVAVGNGAEVLSAADANMEDQVFLSNEHQHGACPRSITDSSVKPDSCSNTPSDSESSSPHGSTSHIHAAPVSPVELDQQLPLIDSSEIDQQQLKFIGCGAFGTVYQGEWHGKAVALKVLNFVANQLLVKEASHLCQLVHPNIVQFYGVCELGVHNTPAIVMEFAHGGPFSRLLADHPSLDPATLLEWAGQIARGMAYLHSDVRLVHRDLKSSNILIREPLTKPYADQELRRCTLLITDFGMACRSSELIVSRQSKLGTVAYAAPEVCRQASFSCKSDVWSYGVVLWELLISEPPFRYVEQPRLLYIIAMHNHTLHVPNTVPPSFAKLLQDCWSVNPDSRPSFEEILTRLDHSNNREFLGMESATLSRLQSQWREAIAQHYILEQEASHFGYY</sequence>
<comment type="cofactor">
    <cofactor evidence="1">
        <name>Mg(2+)</name>
        <dbReference type="ChEBI" id="CHEBI:18420"/>
    </cofactor>
</comment>
<dbReference type="InterPro" id="IPR011009">
    <property type="entry name" value="Kinase-like_dom_sf"/>
</dbReference>
<organism evidence="18 19">
    <name type="scientific">Paragonimus westermani</name>
    <dbReference type="NCBI Taxonomy" id="34504"/>
    <lineage>
        <taxon>Eukaryota</taxon>
        <taxon>Metazoa</taxon>
        <taxon>Spiralia</taxon>
        <taxon>Lophotrochozoa</taxon>
        <taxon>Platyhelminthes</taxon>
        <taxon>Trematoda</taxon>
        <taxon>Digenea</taxon>
        <taxon>Plagiorchiida</taxon>
        <taxon>Troglotremata</taxon>
        <taxon>Troglotrematidae</taxon>
        <taxon>Paragonimus</taxon>
    </lineage>
</organism>
<evidence type="ECO:0000259" key="17">
    <source>
        <dbReference type="PROSITE" id="PS50011"/>
    </source>
</evidence>
<dbReference type="SMART" id="SM00326">
    <property type="entry name" value="SH3"/>
    <property type="match status" value="1"/>
</dbReference>
<keyword evidence="6" id="KW-0808">Transferase</keyword>
<evidence type="ECO:0000313" key="18">
    <source>
        <dbReference type="EMBL" id="KAA3675253.1"/>
    </source>
</evidence>
<keyword evidence="9 13" id="KW-0067">ATP-binding</keyword>
<dbReference type="InterPro" id="IPR051681">
    <property type="entry name" value="Ser/Thr_Kinases-Pseudokinases"/>
</dbReference>
<keyword evidence="7 13" id="KW-0547">Nucleotide-binding</keyword>
<dbReference type="InterPro" id="IPR017441">
    <property type="entry name" value="Protein_kinase_ATP_BS"/>
</dbReference>
<evidence type="ECO:0000313" key="19">
    <source>
        <dbReference type="Proteomes" id="UP000324629"/>
    </source>
</evidence>